<evidence type="ECO:0000313" key="1">
    <source>
        <dbReference type="EMBL" id="GGJ76179.1"/>
    </source>
</evidence>
<reference evidence="1" key="2">
    <citation type="submission" date="2020-09" db="EMBL/GenBank/DDBJ databases">
        <authorList>
            <person name="Sun Q."/>
            <person name="Ohkuma M."/>
        </authorList>
    </citation>
    <scope>NUCLEOTIDE SEQUENCE</scope>
    <source>
        <strain evidence="1">JCM 14371</strain>
    </source>
</reference>
<keyword evidence="2" id="KW-1185">Reference proteome</keyword>
<protein>
    <submittedName>
        <fullName evidence="1">Uncharacterized protein</fullName>
    </submittedName>
</protein>
<name>A0A917UQJ9_9DEIO</name>
<sequence>MLAVRQDPYQFKADLARERLQQVEHRWLASGSHAPSYRINLMDGCAQASAQRPHRLTGGRLAPGRRANVDVRLRFP</sequence>
<dbReference type="Proteomes" id="UP000635726">
    <property type="component" value="Unassembled WGS sequence"/>
</dbReference>
<gene>
    <name evidence="1" type="ORF">GCM10008939_20440</name>
</gene>
<proteinExistence type="predicted"/>
<organism evidence="1 2">
    <name type="scientific">Deinococcus aquiradiocola</name>
    <dbReference type="NCBI Taxonomy" id="393059"/>
    <lineage>
        <taxon>Bacteria</taxon>
        <taxon>Thermotogati</taxon>
        <taxon>Deinococcota</taxon>
        <taxon>Deinococci</taxon>
        <taxon>Deinococcales</taxon>
        <taxon>Deinococcaceae</taxon>
        <taxon>Deinococcus</taxon>
    </lineage>
</organism>
<dbReference type="EMBL" id="BMOE01000006">
    <property type="protein sequence ID" value="GGJ76179.1"/>
    <property type="molecule type" value="Genomic_DNA"/>
</dbReference>
<dbReference type="AlphaFoldDB" id="A0A917UQJ9"/>
<evidence type="ECO:0000313" key="2">
    <source>
        <dbReference type="Proteomes" id="UP000635726"/>
    </source>
</evidence>
<accession>A0A917UQJ9</accession>
<reference evidence="1" key="1">
    <citation type="journal article" date="2014" name="Int. J. Syst. Evol. Microbiol.">
        <title>Complete genome sequence of Corynebacterium casei LMG S-19264T (=DSM 44701T), isolated from a smear-ripened cheese.</title>
        <authorList>
            <consortium name="US DOE Joint Genome Institute (JGI-PGF)"/>
            <person name="Walter F."/>
            <person name="Albersmeier A."/>
            <person name="Kalinowski J."/>
            <person name="Ruckert C."/>
        </authorList>
    </citation>
    <scope>NUCLEOTIDE SEQUENCE</scope>
    <source>
        <strain evidence="1">JCM 14371</strain>
    </source>
</reference>
<comment type="caution">
    <text evidence="1">The sequence shown here is derived from an EMBL/GenBank/DDBJ whole genome shotgun (WGS) entry which is preliminary data.</text>
</comment>